<reference evidence="1" key="1">
    <citation type="submission" date="2018-05" db="EMBL/GenBank/DDBJ databases">
        <authorList>
            <person name="Lanie J.A."/>
            <person name="Ng W.-L."/>
            <person name="Kazmierczak K.M."/>
            <person name="Andrzejewski T.M."/>
            <person name="Davidsen T.M."/>
            <person name="Wayne K.J."/>
            <person name="Tettelin H."/>
            <person name="Glass J.I."/>
            <person name="Rusch D."/>
            <person name="Podicherti R."/>
            <person name="Tsui H.-C.T."/>
            <person name="Winkler M.E."/>
        </authorList>
    </citation>
    <scope>NUCLEOTIDE SEQUENCE</scope>
</reference>
<accession>A0A383BXU4</accession>
<organism evidence="1">
    <name type="scientific">marine metagenome</name>
    <dbReference type="NCBI Taxonomy" id="408172"/>
    <lineage>
        <taxon>unclassified sequences</taxon>
        <taxon>metagenomes</taxon>
        <taxon>ecological metagenomes</taxon>
    </lineage>
</organism>
<gene>
    <name evidence="1" type="ORF">METZ01_LOCUS477493</name>
</gene>
<name>A0A383BXU4_9ZZZZ</name>
<protein>
    <submittedName>
        <fullName evidence="1">Uncharacterized protein</fullName>
    </submittedName>
</protein>
<evidence type="ECO:0000313" key="1">
    <source>
        <dbReference type="EMBL" id="SVE24639.1"/>
    </source>
</evidence>
<proteinExistence type="predicted"/>
<dbReference type="AlphaFoldDB" id="A0A383BXU4"/>
<sequence>MPAADNLIVEYLDNPNFAAISVLMDVGSPYSCDAWGNFGNIRLPILINGGYSLTFGNQNGLESKFFTNTQIPKRVFIDHELKVYDIVVGYMSEAEIKIKIDEMLELIED</sequence>
<dbReference type="EMBL" id="UINC01204080">
    <property type="protein sequence ID" value="SVE24639.1"/>
    <property type="molecule type" value="Genomic_DNA"/>
</dbReference>